<protein>
    <submittedName>
        <fullName evidence="2">Uncharacterized protein</fullName>
    </submittedName>
</protein>
<dbReference type="RefSeq" id="WP_136794316.1">
    <property type="nucleotide sequence ID" value="NZ_SWAU01000324.1"/>
</dbReference>
<dbReference type="Proteomes" id="UP000306340">
    <property type="component" value="Unassembled WGS sequence"/>
</dbReference>
<sequence>MKRKYLSLAGLTLAFAMTGGAADAWMLCREPSAPSCVSGYYEFNDQYAFDSCKSDVESYLSDVADYRSCLIDASNDAAEEANEVIEDFNCKAEGSSFCP</sequence>
<evidence type="ECO:0000313" key="3">
    <source>
        <dbReference type="Proteomes" id="UP000306340"/>
    </source>
</evidence>
<name>A0A4U0YZK6_9RHOB</name>
<feature type="chain" id="PRO_5020461442" evidence="1">
    <location>
        <begin position="22"/>
        <end position="99"/>
    </location>
</feature>
<accession>A0A4U0YZK6</accession>
<evidence type="ECO:0000256" key="1">
    <source>
        <dbReference type="SAM" id="SignalP"/>
    </source>
</evidence>
<reference evidence="2 3" key="1">
    <citation type="submission" date="2019-04" db="EMBL/GenBank/DDBJ databases">
        <title>Crypto-aerobic microbial life in anoxic (sulfidic) marine sediments.</title>
        <authorList>
            <person name="Bhattacharya S."/>
            <person name="Roy C."/>
            <person name="Mondal N."/>
            <person name="Sarkar J."/>
            <person name="Mandal S."/>
            <person name="Rameez M.J."/>
            <person name="Ghosh W."/>
        </authorList>
    </citation>
    <scope>NUCLEOTIDE SEQUENCE [LARGE SCALE GENOMIC DNA]</scope>
    <source>
        <strain evidence="2 3">SBBC</strain>
    </source>
</reference>
<dbReference type="AlphaFoldDB" id="A0A4U0YZK6"/>
<organism evidence="2 3">
    <name type="scientific">Cereibacter changlensis</name>
    <dbReference type="NCBI Taxonomy" id="402884"/>
    <lineage>
        <taxon>Bacteria</taxon>
        <taxon>Pseudomonadati</taxon>
        <taxon>Pseudomonadota</taxon>
        <taxon>Alphaproteobacteria</taxon>
        <taxon>Rhodobacterales</taxon>
        <taxon>Paracoccaceae</taxon>
        <taxon>Cereibacter</taxon>
    </lineage>
</organism>
<evidence type="ECO:0000313" key="2">
    <source>
        <dbReference type="EMBL" id="TKA94573.1"/>
    </source>
</evidence>
<proteinExistence type="predicted"/>
<feature type="signal peptide" evidence="1">
    <location>
        <begin position="1"/>
        <end position="21"/>
    </location>
</feature>
<dbReference type="EMBL" id="SWAU01000324">
    <property type="protein sequence ID" value="TKA94573.1"/>
    <property type="molecule type" value="Genomic_DNA"/>
</dbReference>
<comment type="caution">
    <text evidence="2">The sequence shown here is derived from an EMBL/GenBank/DDBJ whole genome shotgun (WGS) entry which is preliminary data.</text>
</comment>
<keyword evidence="1" id="KW-0732">Signal</keyword>
<gene>
    <name evidence="2" type="ORF">FAZ78_21600</name>
</gene>